<keyword evidence="1" id="KW-0489">Methyltransferase</keyword>
<dbReference type="PANTHER" id="PTHR10920">
    <property type="entry name" value="RIBOSOMAL RNA METHYLTRANSFERASE"/>
    <property type="match status" value="1"/>
</dbReference>
<evidence type="ECO:0000256" key="2">
    <source>
        <dbReference type="ARBA" id="ARBA00022679"/>
    </source>
</evidence>
<feature type="non-terminal residue" evidence="5">
    <location>
        <position position="1"/>
    </location>
</feature>
<evidence type="ECO:0000259" key="4">
    <source>
        <dbReference type="Pfam" id="PF01728"/>
    </source>
</evidence>
<organism evidence="5">
    <name type="scientific">Ensete ventricosum</name>
    <name type="common">Abyssinian banana</name>
    <name type="synonym">Musa ensete</name>
    <dbReference type="NCBI Taxonomy" id="4639"/>
    <lineage>
        <taxon>Eukaryota</taxon>
        <taxon>Viridiplantae</taxon>
        <taxon>Streptophyta</taxon>
        <taxon>Embryophyta</taxon>
        <taxon>Tracheophyta</taxon>
        <taxon>Spermatophyta</taxon>
        <taxon>Magnoliopsida</taxon>
        <taxon>Liliopsida</taxon>
        <taxon>Zingiberales</taxon>
        <taxon>Musaceae</taxon>
        <taxon>Ensete</taxon>
    </lineage>
</organism>
<keyword evidence="3" id="KW-0949">S-adenosyl-L-methionine</keyword>
<dbReference type="GO" id="GO:0030488">
    <property type="term" value="P:tRNA methylation"/>
    <property type="evidence" value="ECO:0007669"/>
    <property type="project" value="TreeGrafter"/>
</dbReference>
<gene>
    <name evidence="5" type="ORF">BHM03_00008919</name>
</gene>
<proteinExistence type="predicted"/>
<dbReference type="Gene3D" id="3.40.50.150">
    <property type="entry name" value="Vaccinia Virus protein VP39"/>
    <property type="match status" value="1"/>
</dbReference>
<dbReference type="AlphaFoldDB" id="A0A445MCF3"/>
<feature type="domain" description="Ribosomal RNA methyltransferase FtsJ" evidence="4">
    <location>
        <begin position="12"/>
        <end position="51"/>
    </location>
</feature>
<protein>
    <recommendedName>
        <fullName evidence="4">Ribosomal RNA methyltransferase FtsJ domain-containing protein</fullName>
    </recommendedName>
</protein>
<dbReference type="GO" id="GO:0002181">
    <property type="term" value="P:cytoplasmic translation"/>
    <property type="evidence" value="ECO:0007669"/>
    <property type="project" value="TreeGrafter"/>
</dbReference>
<dbReference type="EMBL" id="KV875608">
    <property type="protein sequence ID" value="RZR71937.1"/>
    <property type="molecule type" value="Genomic_DNA"/>
</dbReference>
<dbReference type="SUPFAM" id="SSF53335">
    <property type="entry name" value="S-adenosyl-L-methionine-dependent methyltransferases"/>
    <property type="match status" value="1"/>
</dbReference>
<accession>A0A445MCF3</accession>
<evidence type="ECO:0000256" key="3">
    <source>
        <dbReference type="ARBA" id="ARBA00022691"/>
    </source>
</evidence>
<sequence>DIYYRKAKEEGWRARSAFKLLQIDEEFNIFEGVKRVVDLCAAPGSWSQVSLVMSPKLILQPRRGFFSPRATDRDRRGKAALELQLLPVRPSPSADTARQRAVTVEINCYRLILCDNGAETAPIGGTARYERYPSVLQTLMSEGLESKIVSSSKIVTRLQVRGCFVIRHFDGCKADLVVCDGAPDGKKE</sequence>
<evidence type="ECO:0000256" key="1">
    <source>
        <dbReference type="ARBA" id="ARBA00022603"/>
    </source>
</evidence>
<keyword evidence="2" id="KW-0808">Transferase</keyword>
<name>A0A445MCF3_ENSVE</name>
<reference evidence="5" key="1">
    <citation type="journal article" date="2018" name="Data Brief">
        <title>Genome sequence data from 17 accessions of Ensete ventricosum, a staple food crop for millions in Ethiopia.</title>
        <authorList>
            <person name="Yemataw Z."/>
            <person name="Muzemil S."/>
            <person name="Ambachew D."/>
            <person name="Tripathi L."/>
            <person name="Tesfaye K."/>
            <person name="Chala A."/>
            <person name="Farbos A."/>
            <person name="O'Neill P."/>
            <person name="Moore K."/>
            <person name="Grant M."/>
            <person name="Studholme D.J."/>
        </authorList>
    </citation>
    <scope>NUCLEOTIDE SEQUENCE [LARGE SCALE GENOMIC DNA]</scope>
    <source>
        <tissue evidence="5">Leaf</tissue>
    </source>
</reference>
<dbReference type="InterPro" id="IPR029063">
    <property type="entry name" value="SAM-dependent_MTases_sf"/>
</dbReference>
<dbReference type="GO" id="GO:0005737">
    <property type="term" value="C:cytoplasm"/>
    <property type="evidence" value="ECO:0007669"/>
    <property type="project" value="TreeGrafter"/>
</dbReference>
<dbReference type="GO" id="GO:0008175">
    <property type="term" value="F:tRNA methyltransferase activity"/>
    <property type="evidence" value="ECO:0007669"/>
    <property type="project" value="TreeGrafter"/>
</dbReference>
<dbReference type="InterPro" id="IPR050082">
    <property type="entry name" value="RNA_methyltr_RlmE"/>
</dbReference>
<dbReference type="PANTHER" id="PTHR10920:SF12">
    <property type="entry name" value="TRNA (CYTIDINE(32)_GUANOSINE(34)-2'-O)-METHYLTRANSFERASE-RELATED"/>
    <property type="match status" value="1"/>
</dbReference>
<dbReference type="Pfam" id="PF01728">
    <property type="entry name" value="FtsJ"/>
    <property type="match status" value="1"/>
</dbReference>
<dbReference type="InterPro" id="IPR002877">
    <property type="entry name" value="RNA_MeTrfase_FtsJ_dom"/>
</dbReference>
<evidence type="ECO:0000313" key="5">
    <source>
        <dbReference type="EMBL" id="RZR71937.1"/>
    </source>
</evidence>
<dbReference type="Proteomes" id="UP000290560">
    <property type="component" value="Unassembled WGS sequence"/>
</dbReference>